<dbReference type="Gene3D" id="1.10.150.200">
    <property type="entry name" value="Maltooligosyl trehalose synthase, domain 3"/>
    <property type="match status" value="1"/>
</dbReference>
<dbReference type="PANTHER" id="PTHR10357">
    <property type="entry name" value="ALPHA-AMYLASE FAMILY MEMBER"/>
    <property type="match status" value="1"/>
</dbReference>
<dbReference type="EMBL" id="QQTP01000010">
    <property type="protein sequence ID" value="RDJ22597.1"/>
    <property type="molecule type" value="Genomic_DNA"/>
</dbReference>
<evidence type="ECO:0000259" key="1">
    <source>
        <dbReference type="SMART" id="SM00642"/>
    </source>
</evidence>
<dbReference type="GO" id="GO:0030980">
    <property type="term" value="P:alpha-glucan catabolic process"/>
    <property type="evidence" value="ECO:0007669"/>
    <property type="project" value="TreeGrafter"/>
</dbReference>
<comment type="caution">
    <text evidence="2">The sequence shown here is derived from an EMBL/GenBank/DDBJ whole genome shotgun (WGS) entry which is preliminary data.</text>
</comment>
<dbReference type="GO" id="GO:0005992">
    <property type="term" value="P:trehalose biosynthetic process"/>
    <property type="evidence" value="ECO:0007669"/>
    <property type="project" value="TreeGrafter"/>
</dbReference>
<feature type="domain" description="Glycosyl hydrolase family 13 catalytic" evidence="1">
    <location>
        <begin position="17"/>
        <end position="423"/>
    </location>
</feature>
<reference evidence="3" key="1">
    <citation type="submission" date="2018-07" db="EMBL/GenBank/DDBJ databases">
        <authorList>
            <person name="Safronova V.I."/>
            <person name="Chirak E.R."/>
            <person name="Sazanova A.L."/>
        </authorList>
    </citation>
    <scope>NUCLEOTIDE SEQUENCE [LARGE SCALE GENOMIC DNA]</scope>
    <source>
        <strain evidence="3">RCAM04685</strain>
    </source>
</reference>
<dbReference type="Proteomes" id="UP000255207">
    <property type="component" value="Unassembled WGS sequence"/>
</dbReference>
<dbReference type="CDD" id="cd11336">
    <property type="entry name" value="AmyAc_MTSase"/>
    <property type="match status" value="1"/>
</dbReference>
<proteinExistence type="predicted"/>
<dbReference type="AlphaFoldDB" id="A0A370L2Y2"/>
<dbReference type="OrthoDB" id="9761577at2"/>
<dbReference type="InterPro" id="IPR013797">
    <property type="entry name" value="Maltooligo_trehalose_synth_4"/>
</dbReference>
<dbReference type="NCBIfam" id="TIGR02401">
    <property type="entry name" value="trehalose_TreY"/>
    <property type="match status" value="1"/>
</dbReference>
<dbReference type="Gene3D" id="1.10.10.470">
    <property type="entry name" value="Maltooligosyl trehalose synthase, domain 4"/>
    <property type="match status" value="1"/>
</dbReference>
<dbReference type="InterPro" id="IPR006047">
    <property type="entry name" value="GH13_cat_dom"/>
</dbReference>
<evidence type="ECO:0000313" key="2">
    <source>
        <dbReference type="EMBL" id="RDJ22597.1"/>
    </source>
</evidence>
<sequence length="870" mass="95985">MARATAGPSRTHSHILSTYRLQFHKGFPFSAGARLAGYLAGLGISHVYASPILEARPGSQHGYDVVSYDRINPELGGEEGFRAMARAFADCGLGIILDIVPNHMAVGGDGNALWLDLLKHGPASSHADWFDVDFDSKDPLLTGKVHAPFLGAPYREALSAGKIELVEDAARGGYALRAGEHLFPVRPEDDEEVRRRGIAAYGDLALLDGLARRQNYRLDWWRSASDRLNWRRFFEVTELAGIRMENPAAFDAAHRIAFELYADGLIDGLRVDHVDGLADPAAYCRQLRDRLSDLASRSPERAYRGPAWIIVEKILAPGEELPIGWGVDGTTGYDFMDQVSALQHDGASERELAAHWSLVSARSPDFADEEHAARREVLEKGFEGQREYLVDRLLLLAEQAERIEDIPRGAMRRAVIALIGNLRTYRTYVTGRSAAEEPGPFFDDALKAARLEPLADLLALDFIQSVMRGTDAALDRDGRADAIRRFNQLSSPLAARAVEDTTFYRYGRLLSRNDVGFDAGSLTMTAQRFHDLMSGRATAQPRSMLALATHDHKRGPDARARLAVLSEIPTEWRAISDLWFDLNGSVRPAGLHAGDEYFFYQMLVGAWPLEDLSADGQGEFADRMLAWWIKSLREAKLRTNWTAPNESYERLAEAFARSLLDRSISAPFLASIGGFVDRIAAAGAVNGLAQLVLQCTAPGIPDTYQGAEFWDFSGVDPDNRRPVDFEARKAARSSADEIPVLAASWRDGRLKQAILSALLRTRQELPELFLSGSYIPLEITGHRRDCLIALARRHGDRALVCVVPIRAHAVLGHGSLAPAAEWWGDTAVCLPPSKGGWAPLWGTAPASDLLHLRMAMPEIPSWVALSRPLR</sequence>
<keyword evidence="3" id="KW-1185">Reference proteome</keyword>
<dbReference type="Pfam" id="PF00128">
    <property type="entry name" value="Alpha-amylase"/>
    <property type="match status" value="1"/>
</dbReference>
<accession>A0A370L2Y2</accession>
<dbReference type="InterPro" id="IPR012767">
    <property type="entry name" value="Trehalose_TreY"/>
</dbReference>
<dbReference type="RefSeq" id="WP_114830927.1">
    <property type="nucleotide sequence ID" value="NZ_QQTO01000042.1"/>
</dbReference>
<dbReference type="Gene3D" id="3.20.20.80">
    <property type="entry name" value="Glycosidases"/>
    <property type="match status" value="1"/>
</dbReference>
<protein>
    <submittedName>
        <fullName evidence="2">Malto-oligosyltrehalose synthase</fullName>
    </submittedName>
</protein>
<dbReference type="PANTHER" id="PTHR10357:SF216">
    <property type="entry name" value="MALTOOLIGOSYL TREHALOSE SYNTHASE-RELATED"/>
    <property type="match status" value="1"/>
</dbReference>
<dbReference type="InterPro" id="IPR017853">
    <property type="entry name" value="GH"/>
</dbReference>
<dbReference type="SMART" id="SM00642">
    <property type="entry name" value="Aamy"/>
    <property type="match status" value="1"/>
</dbReference>
<evidence type="ECO:0000313" key="3">
    <source>
        <dbReference type="Proteomes" id="UP000255207"/>
    </source>
</evidence>
<name>A0A370L2Y2_9HYPH</name>
<dbReference type="SUPFAM" id="SSF51445">
    <property type="entry name" value="(Trans)glycosidases"/>
    <property type="match status" value="1"/>
</dbReference>
<organism evidence="2 3">
    <name type="scientific">Bosea caraganae</name>
    <dbReference type="NCBI Taxonomy" id="2763117"/>
    <lineage>
        <taxon>Bacteria</taxon>
        <taxon>Pseudomonadati</taxon>
        <taxon>Pseudomonadota</taxon>
        <taxon>Alphaproteobacteria</taxon>
        <taxon>Hyphomicrobiales</taxon>
        <taxon>Boseaceae</taxon>
        <taxon>Bosea</taxon>
    </lineage>
</organism>
<gene>
    <name evidence="2" type="primary">treY</name>
    <name evidence="2" type="ORF">DWE98_19390</name>
</gene>
<dbReference type="GO" id="GO:0047470">
    <property type="term" value="F:(1,4)-alpha-D-glucan 1-alpha-D-glucosylmutase activity"/>
    <property type="evidence" value="ECO:0007669"/>
    <property type="project" value="TreeGrafter"/>
</dbReference>
<dbReference type="Gene3D" id="3.30.1590.10">
    <property type="entry name" value="Maltooligosyl trehalose synthase, domain 2"/>
    <property type="match status" value="1"/>
</dbReference>